<evidence type="ECO:0000256" key="5">
    <source>
        <dbReference type="ARBA" id="ARBA00022679"/>
    </source>
</evidence>
<evidence type="ECO:0000313" key="10">
    <source>
        <dbReference type="EMBL" id="MBC8598449.1"/>
    </source>
</evidence>
<dbReference type="PANTHER" id="PTHR12234:SF8">
    <property type="entry name" value="FORMIMINOTRANSFERASE-CYCLODEAMINASE"/>
    <property type="match status" value="1"/>
</dbReference>
<organism evidence="10 11">
    <name type="scientific">Enterocloster hominis</name>
    <name type="common">ex Liu et al. 2021</name>
    <dbReference type="NCBI Taxonomy" id="2763663"/>
    <lineage>
        <taxon>Bacteria</taxon>
        <taxon>Bacillati</taxon>
        <taxon>Bacillota</taxon>
        <taxon>Clostridia</taxon>
        <taxon>Lachnospirales</taxon>
        <taxon>Lachnospiraceae</taxon>
        <taxon>Enterocloster</taxon>
    </lineage>
</organism>
<dbReference type="InterPro" id="IPR013802">
    <property type="entry name" value="Formiminotransferase_C"/>
</dbReference>
<evidence type="ECO:0000256" key="2">
    <source>
        <dbReference type="ARBA" id="ARBA00005082"/>
    </source>
</evidence>
<evidence type="ECO:0000256" key="4">
    <source>
        <dbReference type="ARBA" id="ARBA00022490"/>
    </source>
</evidence>
<name>A0ABR7NRE3_9FIRM</name>
<keyword evidence="6" id="KW-0369">Histidine metabolism</keyword>
<comment type="subcellular location">
    <subcellularLocation>
        <location evidence="1">Cytoplasm</location>
    </subcellularLocation>
</comment>
<comment type="caution">
    <text evidence="10">The sequence shown here is derived from an EMBL/GenBank/DDBJ whole genome shotgun (WGS) entry which is preliminary data.</text>
</comment>
<protein>
    <recommendedName>
        <fullName evidence="3">glutamate formimidoyltransferase</fullName>
        <ecNumber evidence="3">2.1.2.5</ecNumber>
    </recommendedName>
</protein>
<keyword evidence="5 10" id="KW-0808">Transferase</keyword>
<gene>
    <name evidence="10" type="primary">ftcD</name>
    <name evidence="10" type="ORF">H8708_04245</name>
</gene>
<evidence type="ECO:0000259" key="9">
    <source>
        <dbReference type="SMART" id="SM01222"/>
    </source>
</evidence>
<dbReference type="Gene3D" id="3.30.990.10">
    <property type="entry name" value="Formiminotransferase, N-terminal subdomain"/>
    <property type="match status" value="1"/>
</dbReference>
<evidence type="ECO:0000259" key="8">
    <source>
        <dbReference type="SMART" id="SM01221"/>
    </source>
</evidence>
<keyword evidence="4" id="KW-0963">Cytoplasm</keyword>
<dbReference type="SMART" id="SM01221">
    <property type="entry name" value="FTCD"/>
    <property type="match status" value="1"/>
</dbReference>
<dbReference type="PANTHER" id="PTHR12234">
    <property type="entry name" value="FORMIMINOTRANSFERASE-CYCLODEAMINASE"/>
    <property type="match status" value="1"/>
</dbReference>
<evidence type="ECO:0000313" key="11">
    <source>
        <dbReference type="Proteomes" id="UP000647491"/>
    </source>
</evidence>
<dbReference type="Pfam" id="PF07837">
    <property type="entry name" value="FTCD_N"/>
    <property type="match status" value="1"/>
</dbReference>
<sequence length="302" mass="33455">MGNKLIECVPNYSEGRDLEKIEKIVECFRAKKGVRLLDYQTDPNHNRLVVTVIGEPEPLRDAVVASFGRAVELIDMTKHEGQHPRMGAVDVVPFIPCRNATLEEADALAKEVAKTVGEQYGIPCFLYESSATAPHRANLASIRKGQFEGMAEKMQDTEKWAPDFGPAAPHPTAGVSAVGARMPLVAYNVNLGTDNLEIANQIARRVRNINGGYHYIKAIGVMLEDRNLAQVSMNLTDYTKTAVYRAFEAVKMEAKRYGVPVLESEIVGLLPMQALVDCAEYYLQVAGFDPSQIMENRLLEEE</sequence>
<dbReference type="InterPro" id="IPR022384">
    <property type="entry name" value="FormiminoTrfase_cat_dom_sf"/>
</dbReference>
<dbReference type="RefSeq" id="WP_022273265.1">
    <property type="nucleotide sequence ID" value="NZ_JACRTJ010000010.1"/>
</dbReference>
<dbReference type="InterPro" id="IPR037070">
    <property type="entry name" value="Formiminotransferase_C_sf"/>
</dbReference>
<keyword evidence="7" id="KW-0290">Folate-binding</keyword>
<comment type="pathway">
    <text evidence="2">Amino-acid degradation; L-histidine degradation into L-glutamate; L-glutamate from N-formimidoyl-L-glutamate (transferase route): step 1/1.</text>
</comment>
<dbReference type="Proteomes" id="UP000647491">
    <property type="component" value="Unassembled WGS sequence"/>
</dbReference>
<dbReference type="InterPro" id="IPR004227">
    <property type="entry name" value="Formiminotransferase_cat"/>
</dbReference>
<feature type="domain" description="Formiminotransferase N-terminal subdomain" evidence="9">
    <location>
        <begin position="4"/>
        <end position="182"/>
    </location>
</feature>
<reference evidence="10 11" key="1">
    <citation type="submission" date="2020-08" db="EMBL/GenBank/DDBJ databases">
        <title>Genome public.</title>
        <authorList>
            <person name="Liu C."/>
            <person name="Sun Q."/>
        </authorList>
    </citation>
    <scope>NUCLEOTIDE SEQUENCE [LARGE SCALE GENOMIC DNA]</scope>
    <source>
        <strain evidence="10 11">BX10</strain>
    </source>
</reference>
<keyword evidence="11" id="KW-1185">Reference proteome</keyword>
<dbReference type="Gene3D" id="3.30.70.670">
    <property type="entry name" value="Formiminotransferase, C-terminal subdomain"/>
    <property type="match status" value="1"/>
</dbReference>
<dbReference type="InterPro" id="IPR051623">
    <property type="entry name" value="FTCD"/>
</dbReference>
<evidence type="ECO:0000256" key="3">
    <source>
        <dbReference type="ARBA" id="ARBA00012252"/>
    </source>
</evidence>
<dbReference type="NCBIfam" id="TIGR02024">
    <property type="entry name" value="FtcD"/>
    <property type="match status" value="1"/>
</dbReference>
<dbReference type="SUPFAM" id="SSF55116">
    <property type="entry name" value="Formiminotransferase domain of formiminotransferase-cyclodeaminase"/>
    <property type="match status" value="2"/>
</dbReference>
<dbReference type="InterPro" id="IPR012886">
    <property type="entry name" value="Formiminotransferase_N"/>
</dbReference>
<dbReference type="SMART" id="SM01222">
    <property type="entry name" value="FTCD_N"/>
    <property type="match status" value="1"/>
</dbReference>
<feature type="domain" description="Formiminotransferase C-terminal subdomain" evidence="8">
    <location>
        <begin position="183"/>
        <end position="297"/>
    </location>
</feature>
<evidence type="ECO:0000256" key="6">
    <source>
        <dbReference type="ARBA" id="ARBA00022808"/>
    </source>
</evidence>
<dbReference type="EMBL" id="JACRTJ010000010">
    <property type="protein sequence ID" value="MBC8598449.1"/>
    <property type="molecule type" value="Genomic_DNA"/>
</dbReference>
<proteinExistence type="predicted"/>
<dbReference type="EC" id="2.1.2.5" evidence="3"/>
<evidence type="ECO:0000256" key="1">
    <source>
        <dbReference type="ARBA" id="ARBA00004496"/>
    </source>
</evidence>
<dbReference type="InterPro" id="IPR037064">
    <property type="entry name" value="Formiminotransferase_N_sf"/>
</dbReference>
<dbReference type="Pfam" id="PF02971">
    <property type="entry name" value="FTCD"/>
    <property type="match status" value="1"/>
</dbReference>
<evidence type="ECO:0000256" key="7">
    <source>
        <dbReference type="ARBA" id="ARBA00022954"/>
    </source>
</evidence>
<accession>A0ABR7NRE3</accession>
<dbReference type="GO" id="GO:0030409">
    <property type="term" value="F:glutamate formimidoyltransferase activity"/>
    <property type="evidence" value="ECO:0007669"/>
    <property type="project" value="UniProtKB-EC"/>
</dbReference>